<dbReference type="EMBL" id="BRXS01000004">
    <property type="protein sequence ID" value="GLC26073.1"/>
    <property type="molecule type" value="Genomic_DNA"/>
</dbReference>
<dbReference type="GO" id="GO:0003934">
    <property type="term" value="F:GTP cyclohydrolase I activity"/>
    <property type="evidence" value="ECO:0007669"/>
    <property type="project" value="UniProtKB-UniRule"/>
</dbReference>
<dbReference type="InterPro" id="IPR018234">
    <property type="entry name" value="GTP_CycHdrlase_I_CS"/>
</dbReference>
<dbReference type="NCBIfam" id="NF006826">
    <property type="entry name" value="PRK09347.1-3"/>
    <property type="match status" value="1"/>
</dbReference>
<comment type="similarity">
    <text evidence="3 6">Belongs to the GTP cyclohydrolase I family.</text>
</comment>
<dbReference type="Pfam" id="PF01227">
    <property type="entry name" value="GTP_cyclohydroI"/>
    <property type="match status" value="1"/>
</dbReference>
<keyword evidence="6" id="KW-0547">Nucleotide-binding</keyword>
<protein>
    <recommendedName>
        <fullName evidence="6">GTP cyclohydrolase 1</fullName>
        <ecNumber evidence="6">3.5.4.16</ecNumber>
    </recommendedName>
    <alternativeName>
        <fullName evidence="6">GTP cyclohydrolase I</fullName>
        <shortName evidence="6">GTP-CH-I</shortName>
    </alternativeName>
</protein>
<evidence type="ECO:0000256" key="3">
    <source>
        <dbReference type="ARBA" id="ARBA00008085"/>
    </source>
</evidence>
<evidence type="ECO:0000313" key="10">
    <source>
        <dbReference type="Proteomes" id="UP001161325"/>
    </source>
</evidence>
<evidence type="ECO:0000256" key="2">
    <source>
        <dbReference type="ARBA" id="ARBA00005080"/>
    </source>
</evidence>
<dbReference type="RefSeq" id="WP_425607505.1">
    <property type="nucleotide sequence ID" value="NZ_BRXS01000004.1"/>
</dbReference>
<evidence type="ECO:0000313" key="9">
    <source>
        <dbReference type="EMBL" id="GLC26073.1"/>
    </source>
</evidence>
<dbReference type="Proteomes" id="UP001161325">
    <property type="component" value="Unassembled WGS sequence"/>
</dbReference>
<keyword evidence="6" id="KW-0342">GTP-binding</keyword>
<keyword evidence="4 6" id="KW-0554">One-carbon metabolism</keyword>
<evidence type="ECO:0000256" key="7">
    <source>
        <dbReference type="SAM" id="MobiDB-lite"/>
    </source>
</evidence>
<dbReference type="GO" id="GO:0008270">
    <property type="term" value="F:zinc ion binding"/>
    <property type="evidence" value="ECO:0007669"/>
    <property type="project" value="UniProtKB-UniRule"/>
</dbReference>
<dbReference type="HAMAP" id="MF_00223">
    <property type="entry name" value="FolE"/>
    <property type="match status" value="1"/>
</dbReference>
<feature type="region of interest" description="Disordered" evidence="7">
    <location>
        <begin position="1"/>
        <end position="25"/>
    </location>
</feature>
<feature type="binding site" evidence="6">
    <location>
        <position position="132"/>
    </location>
    <ligand>
        <name>Zn(2+)</name>
        <dbReference type="ChEBI" id="CHEBI:29105"/>
    </ligand>
</feature>
<name>A0AA37QFX6_9BACT</name>
<dbReference type="NCBIfam" id="NF006825">
    <property type="entry name" value="PRK09347.1-2"/>
    <property type="match status" value="1"/>
</dbReference>
<comment type="pathway">
    <text evidence="2 6">Cofactor biosynthesis; 7,8-dihydroneopterin triphosphate biosynthesis; 7,8-dihydroneopterin triphosphate from GTP: step 1/1.</text>
</comment>
<accession>A0AA37QFX6</accession>
<evidence type="ECO:0000256" key="6">
    <source>
        <dbReference type="HAMAP-Rule" id="MF_00223"/>
    </source>
</evidence>
<keyword evidence="6" id="KW-0862">Zinc</keyword>
<dbReference type="GO" id="GO:0005525">
    <property type="term" value="F:GTP binding"/>
    <property type="evidence" value="ECO:0007669"/>
    <property type="project" value="UniProtKB-KW"/>
</dbReference>
<feature type="binding site" evidence="6">
    <location>
        <position position="200"/>
    </location>
    <ligand>
        <name>Zn(2+)</name>
        <dbReference type="ChEBI" id="CHEBI:29105"/>
    </ligand>
</feature>
<dbReference type="PANTHER" id="PTHR11109">
    <property type="entry name" value="GTP CYCLOHYDROLASE I"/>
    <property type="match status" value="1"/>
</dbReference>
<dbReference type="GO" id="GO:0006729">
    <property type="term" value="P:tetrahydrobiopterin biosynthetic process"/>
    <property type="evidence" value="ECO:0007669"/>
    <property type="project" value="TreeGrafter"/>
</dbReference>
<comment type="caution">
    <text evidence="9">The sequence shown here is derived from an EMBL/GenBank/DDBJ whole genome shotgun (WGS) entry which is preliminary data.</text>
</comment>
<dbReference type="EC" id="3.5.4.16" evidence="6"/>
<dbReference type="InterPro" id="IPR001474">
    <property type="entry name" value="GTP_CycHdrlase_I"/>
</dbReference>
<dbReference type="InterPro" id="IPR043134">
    <property type="entry name" value="GTP-CH-I_N"/>
</dbReference>
<reference evidence="9" key="1">
    <citation type="submission" date="2022-08" db="EMBL/GenBank/DDBJ databases">
        <title>Draft genome sequencing of Roseisolibacter agri AW1220.</title>
        <authorList>
            <person name="Tobiishi Y."/>
            <person name="Tonouchi A."/>
        </authorList>
    </citation>
    <scope>NUCLEOTIDE SEQUENCE</scope>
    <source>
        <strain evidence="9">AW1220</strain>
    </source>
</reference>
<dbReference type="GO" id="GO:0005737">
    <property type="term" value="C:cytoplasm"/>
    <property type="evidence" value="ECO:0007669"/>
    <property type="project" value="TreeGrafter"/>
</dbReference>
<dbReference type="PROSITE" id="PS00860">
    <property type="entry name" value="GTP_CYCLOHYDROL_1_2"/>
    <property type="match status" value="1"/>
</dbReference>
<keyword evidence="10" id="KW-1185">Reference proteome</keyword>
<dbReference type="InterPro" id="IPR020602">
    <property type="entry name" value="GTP_CycHdrlase_I_dom"/>
</dbReference>
<dbReference type="GO" id="GO:0006730">
    <property type="term" value="P:one-carbon metabolic process"/>
    <property type="evidence" value="ECO:0007669"/>
    <property type="project" value="UniProtKB-UniRule"/>
</dbReference>
<keyword evidence="6" id="KW-0479">Metal-binding</keyword>
<dbReference type="SUPFAM" id="SSF55620">
    <property type="entry name" value="Tetrahydrobiopterin biosynthesis enzymes-like"/>
    <property type="match status" value="1"/>
</dbReference>
<dbReference type="PANTHER" id="PTHR11109:SF7">
    <property type="entry name" value="GTP CYCLOHYDROLASE 1"/>
    <property type="match status" value="1"/>
</dbReference>
<feature type="domain" description="GTP cyclohydrolase I" evidence="8">
    <location>
        <begin position="60"/>
        <end position="236"/>
    </location>
</feature>
<dbReference type="Gene3D" id="3.30.1130.10">
    <property type="match status" value="1"/>
</dbReference>
<dbReference type="FunFam" id="3.30.1130.10:FF:000001">
    <property type="entry name" value="GTP cyclohydrolase 1"/>
    <property type="match status" value="1"/>
</dbReference>
<dbReference type="Gene3D" id="1.10.286.10">
    <property type="match status" value="1"/>
</dbReference>
<organism evidence="9 10">
    <name type="scientific">Roseisolibacter agri</name>
    <dbReference type="NCBI Taxonomy" id="2014610"/>
    <lineage>
        <taxon>Bacteria</taxon>
        <taxon>Pseudomonadati</taxon>
        <taxon>Gemmatimonadota</taxon>
        <taxon>Gemmatimonadia</taxon>
        <taxon>Gemmatimonadales</taxon>
        <taxon>Gemmatimonadaceae</taxon>
        <taxon>Roseisolibacter</taxon>
    </lineage>
</organism>
<evidence type="ECO:0000256" key="5">
    <source>
        <dbReference type="ARBA" id="ARBA00022801"/>
    </source>
</evidence>
<feature type="compositionally biased region" description="Basic and acidic residues" evidence="7">
    <location>
        <begin position="1"/>
        <end position="17"/>
    </location>
</feature>
<dbReference type="InterPro" id="IPR043133">
    <property type="entry name" value="GTP-CH-I_C/QueF"/>
</dbReference>
<dbReference type="AlphaFoldDB" id="A0AA37QFX6"/>
<feature type="binding site" evidence="6">
    <location>
        <position position="129"/>
    </location>
    <ligand>
        <name>Zn(2+)</name>
        <dbReference type="ChEBI" id="CHEBI:29105"/>
    </ligand>
</feature>
<dbReference type="NCBIfam" id="TIGR00063">
    <property type="entry name" value="folE"/>
    <property type="match status" value="1"/>
</dbReference>
<evidence type="ECO:0000256" key="1">
    <source>
        <dbReference type="ARBA" id="ARBA00001052"/>
    </source>
</evidence>
<keyword evidence="5 6" id="KW-0378">Hydrolase</keyword>
<sequence>MSNTRGREAAARRGAHETDDDEPVVKLFPCDRSGFATRGDGDGAAAGVLGSAEERQREFETLVRRQLELLGEDPERDGLLKTPSRVAKSMAWLTRGYDLDARDVIGDALFEVDSEGMVMVRDIELYSLCEHHLLPFYGKAHIAYIPDGRVVGLSKLARVVEVFARRLQVQERLTEQIALALEEALRPKGVGVVVEAAHLCMMMRGVEKQNSMTVTSALRGAFKDDARTRDEFLRLAHGNAAWSR</sequence>
<evidence type="ECO:0000256" key="4">
    <source>
        <dbReference type="ARBA" id="ARBA00022563"/>
    </source>
</evidence>
<proteinExistence type="inferred from homology"/>
<comment type="subunit">
    <text evidence="6">Homopolymer.</text>
</comment>
<dbReference type="CDD" id="cd00642">
    <property type="entry name" value="GTP_cyclohydro1"/>
    <property type="match status" value="1"/>
</dbReference>
<dbReference type="PROSITE" id="PS00859">
    <property type="entry name" value="GTP_CYCLOHYDROL_1_1"/>
    <property type="match status" value="1"/>
</dbReference>
<dbReference type="GO" id="GO:0046654">
    <property type="term" value="P:tetrahydrofolate biosynthetic process"/>
    <property type="evidence" value="ECO:0007669"/>
    <property type="project" value="UniProtKB-UniRule"/>
</dbReference>
<comment type="catalytic activity">
    <reaction evidence="1 6">
        <text>GTP + H2O = 7,8-dihydroneopterin 3'-triphosphate + formate + H(+)</text>
        <dbReference type="Rhea" id="RHEA:17473"/>
        <dbReference type="ChEBI" id="CHEBI:15377"/>
        <dbReference type="ChEBI" id="CHEBI:15378"/>
        <dbReference type="ChEBI" id="CHEBI:15740"/>
        <dbReference type="ChEBI" id="CHEBI:37565"/>
        <dbReference type="ChEBI" id="CHEBI:58462"/>
        <dbReference type="EC" id="3.5.4.16"/>
    </reaction>
</comment>
<evidence type="ECO:0000259" key="8">
    <source>
        <dbReference type="Pfam" id="PF01227"/>
    </source>
</evidence>
<gene>
    <name evidence="9" type="primary">folE_2</name>
    <name evidence="6" type="synonym">folE</name>
    <name evidence="9" type="ORF">rosag_25860</name>
</gene>